<feature type="domain" description="Reverse transcriptase Ty1/copia-type" evidence="2">
    <location>
        <begin position="3"/>
        <end position="187"/>
    </location>
</feature>
<organism evidence="3 4">
    <name type="scientific">Vitis vinifera</name>
    <name type="common">Grape</name>
    <dbReference type="NCBI Taxonomy" id="29760"/>
    <lineage>
        <taxon>Eukaryota</taxon>
        <taxon>Viridiplantae</taxon>
        <taxon>Streptophyta</taxon>
        <taxon>Embryophyta</taxon>
        <taxon>Tracheophyta</taxon>
        <taxon>Spermatophyta</taxon>
        <taxon>Magnoliopsida</taxon>
        <taxon>eudicotyledons</taxon>
        <taxon>Gunneridae</taxon>
        <taxon>Pentapetalae</taxon>
        <taxon>rosids</taxon>
        <taxon>Vitales</taxon>
        <taxon>Vitaceae</taxon>
        <taxon>Viteae</taxon>
        <taxon>Vitis</taxon>
    </lineage>
</organism>
<evidence type="ECO:0000313" key="4">
    <source>
        <dbReference type="Proteomes" id="UP001227230"/>
    </source>
</evidence>
<keyword evidence="1" id="KW-0479">Metal-binding</keyword>
<dbReference type="CDD" id="cd09272">
    <property type="entry name" value="RNase_HI_RT_Ty1"/>
    <property type="match status" value="1"/>
</dbReference>
<dbReference type="InterPro" id="IPR022636">
    <property type="entry name" value="S-AdoMet_synthetase_sfam"/>
</dbReference>
<dbReference type="EMBL" id="CP126655">
    <property type="protein sequence ID" value="WJZ92522.1"/>
    <property type="molecule type" value="Genomic_DNA"/>
</dbReference>
<dbReference type="SUPFAM" id="SSF55973">
    <property type="entry name" value="S-adenosylmethionine synthetase"/>
    <property type="match status" value="1"/>
</dbReference>
<dbReference type="InterPro" id="IPR013103">
    <property type="entry name" value="RVT_2"/>
</dbReference>
<dbReference type="Proteomes" id="UP001227230">
    <property type="component" value="Chromosome 8"/>
</dbReference>
<dbReference type="PANTHER" id="PTHR11439:SF470">
    <property type="entry name" value="CYSTEINE-RICH RLK (RECEPTOR-LIKE PROTEIN KINASE) 8"/>
    <property type="match status" value="1"/>
</dbReference>
<dbReference type="SUPFAM" id="SSF56672">
    <property type="entry name" value="DNA/RNA polymerases"/>
    <property type="match status" value="1"/>
</dbReference>
<protein>
    <recommendedName>
        <fullName evidence="2">Reverse transcriptase Ty1/copia-type domain-containing protein</fullName>
    </recommendedName>
</protein>
<reference evidence="3 4" key="1">
    <citation type="journal article" date="2023" name="Hortic Res">
        <title>The complete reference genome for grapevine (Vitis vinifera L.) genetics and breeding.</title>
        <authorList>
            <person name="Shi X."/>
            <person name="Cao S."/>
            <person name="Wang X."/>
            <person name="Huang S."/>
            <person name="Wang Y."/>
            <person name="Liu Z."/>
            <person name="Liu W."/>
            <person name="Leng X."/>
            <person name="Peng Y."/>
            <person name="Wang N."/>
            <person name="Wang Y."/>
            <person name="Ma Z."/>
            <person name="Xu X."/>
            <person name="Zhang F."/>
            <person name="Xue H."/>
            <person name="Zhong H."/>
            <person name="Wang Y."/>
            <person name="Zhang K."/>
            <person name="Velt A."/>
            <person name="Avia K."/>
            <person name="Holtgrawe D."/>
            <person name="Grimplet J."/>
            <person name="Matus J.T."/>
            <person name="Ware D."/>
            <person name="Wu X."/>
            <person name="Wang H."/>
            <person name="Liu C."/>
            <person name="Fang Y."/>
            <person name="Rustenholz C."/>
            <person name="Cheng Z."/>
            <person name="Xiao H."/>
            <person name="Zhou Y."/>
        </authorList>
    </citation>
    <scope>NUCLEOTIDE SEQUENCE [LARGE SCALE GENOMIC DNA]</scope>
    <source>
        <strain evidence="4">cv. Pinot noir / PN40024</strain>
        <tissue evidence="3">Leaf</tissue>
    </source>
</reference>
<proteinExistence type="predicted"/>
<sequence>MVTVKVLLSLASIYNWHLTHLDVNNAFLHGDLSEEVFMHLPPGYHREGEPLLLSNIVCKLHKSIYGLRQTSRQWFAKFSGVLISEGFQQSHSDYSLFIKTVGNDFIALLVYVDDIIVASNNKIATDNLKNSLNKSFKLKDLGNLKYFLGFEVARSAKGILINQRKYALELLSETGYLGCKPAKTPMQQNMQLSQDDGELLTDPNMYRRLIGKLIYLTFTRPDLTYSVNKLSQFLCQPRRPHLQAIYRILQYIKGSPGKCIFFSASSSLQLKAFSDSDWAACPDSRKSVTGFCIFLGDSLISWKSKKQRTISRSSAEAEYRAMAHVTCELTWLIALLKDLGVPHTQPALLYCDNQAALHIVANPVFHERTKHIEIDCHIVREKIQTAHGCHLKWSSVPSCVSCSRICLILIVRSGYCLCCYSYIRAVFGGLFDLEFGENGWSYVLAIKLGARLTKNGETQVTVEYHNENGAMVPLRVHTVFVSIQRDEIVTNE</sequence>
<keyword evidence="4" id="KW-1185">Reference proteome</keyword>
<dbReference type="PANTHER" id="PTHR11439">
    <property type="entry name" value="GAG-POL-RELATED RETROTRANSPOSON"/>
    <property type="match status" value="1"/>
</dbReference>
<gene>
    <name evidence="3" type="ORF">VitviT2T_011511</name>
</gene>
<name>A0ABY9CBS1_VITVI</name>
<accession>A0ABY9CBS1</accession>
<evidence type="ECO:0000256" key="1">
    <source>
        <dbReference type="ARBA" id="ARBA00022723"/>
    </source>
</evidence>
<dbReference type="InterPro" id="IPR043502">
    <property type="entry name" value="DNA/RNA_pol_sf"/>
</dbReference>
<evidence type="ECO:0000259" key="2">
    <source>
        <dbReference type="Pfam" id="PF07727"/>
    </source>
</evidence>
<dbReference type="Gene3D" id="3.30.300.10">
    <property type="match status" value="1"/>
</dbReference>
<evidence type="ECO:0000313" key="3">
    <source>
        <dbReference type="EMBL" id="WJZ92522.1"/>
    </source>
</evidence>
<dbReference type="Pfam" id="PF07727">
    <property type="entry name" value="RVT_2"/>
    <property type="match status" value="1"/>
</dbReference>